<evidence type="ECO:0000256" key="1">
    <source>
        <dbReference type="SAM" id="MobiDB-lite"/>
    </source>
</evidence>
<evidence type="ECO:0000313" key="3">
    <source>
        <dbReference type="Proteomes" id="UP000075886"/>
    </source>
</evidence>
<protein>
    <submittedName>
        <fullName evidence="2">Uncharacterized protein</fullName>
    </submittedName>
</protein>
<feature type="region of interest" description="Disordered" evidence="1">
    <location>
        <begin position="96"/>
        <end position="122"/>
    </location>
</feature>
<feature type="compositionally biased region" description="Basic and acidic residues" evidence="1">
    <location>
        <begin position="58"/>
        <end position="80"/>
    </location>
</feature>
<reference evidence="2" key="2">
    <citation type="submission" date="2020-05" db="UniProtKB">
        <authorList>
            <consortium name="EnsemblMetazoa"/>
        </authorList>
    </citation>
    <scope>IDENTIFICATION</scope>
    <source>
        <strain evidence="2">FAR1</strain>
    </source>
</reference>
<name>A0A182QUB6_9DIPT</name>
<dbReference type="EMBL" id="AXCN02001302">
    <property type="status" value="NOT_ANNOTATED_CDS"/>
    <property type="molecule type" value="Genomic_DNA"/>
</dbReference>
<organism evidence="2 3">
    <name type="scientific">Anopheles farauti</name>
    <dbReference type="NCBI Taxonomy" id="69004"/>
    <lineage>
        <taxon>Eukaryota</taxon>
        <taxon>Metazoa</taxon>
        <taxon>Ecdysozoa</taxon>
        <taxon>Arthropoda</taxon>
        <taxon>Hexapoda</taxon>
        <taxon>Insecta</taxon>
        <taxon>Pterygota</taxon>
        <taxon>Neoptera</taxon>
        <taxon>Endopterygota</taxon>
        <taxon>Diptera</taxon>
        <taxon>Nematocera</taxon>
        <taxon>Culicoidea</taxon>
        <taxon>Culicidae</taxon>
        <taxon>Anophelinae</taxon>
        <taxon>Anopheles</taxon>
    </lineage>
</organism>
<sequence length="166" mass="17915">MQVEAAGQKISPAREAVRHDRHDLDVQYLDHHLVLDQRVLFEPFGRSGGGVAAGLPPDEYHDREQHEQKQQHRDEQGEDRDLALAFPLVVLLGRGDDSSAESSSRASASSSSPSAVSERGGGDVATAATVDFLGSSTIAPDVPRCSGSERTNALECCFQMEPKAYI</sequence>
<dbReference type="Proteomes" id="UP000075886">
    <property type="component" value="Unassembled WGS sequence"/>
</dbReference>
<feature type="compositionally biased region" description="Low complexity" evidence="1">
    <location>
        <begin position="100"/>
        <end position="117"/>
    </location>
</feature>
<reference evidence="3" key="1">
    <citation type="submission" date="2014-01" db="EMBL/GenBank/DDBJ databases">
        <title>The Genome Sequence of Anopheles farauti FAR1 (V2).</title>
        <authorList>
            <consortium name="The Broad Institute Genomics Platform"/>
            <person name="Neafsey D.E."/>
            <person name="Besansky N."/>
            <person name="Howell P."/>
            <person name="Walton C."/>
            <person name="Young S.K."/>
            <person name="Zeng Q."/>
            <person name="Gargeya S."/>
            <person name="Fitzgerald M."/>
            <person name="Haas B."/>
            <person name="Abouelleil A."/>
            <person name="Allen A.W."/>
            <person name="Alvarado L."/>
            <person name="Arachchi H.M."/>
            <person name="Berlin A.M."/>
            <person name="Chapman S.B."/>
            <person name="Gainer-Dewar J."/>
            <person name="Goldberg J."/>
            <person name="Griggs A."/>
            <person name="Gujja S."/>
            <person name="Hansen M."/>
            <person name="Howarth C."/>
            <person name="Imamovic A."/>
            <person name="Ireland A."/>
            <person name="Larimer J."/>
            <person name="McCowan C."/>
            <person name="Murphy C."/>
            <person name="Pearson M."/>
            <person name="Poon T.W."/>
            <person name="Priest M."/>
            <person name="Roberts A."/>
            <person name="Saif S."/>
            <person name="Shea T."/>
            <person name="Sisk P."/>
            <person name="Sykes S."/>
            <person name="Wortman J."/>
            <person name="Nusbaum C."/>
            <person name="Birren B."/>
        </authorList>
    </citation>
    <scope>NUCLEOTIDE SEQUENCE [LARGE SCALE GENOMIC DNA]</scope>
    <source>
        <strain evidence="3">FAR1</strain>
    </source>
</reference>
<proteinExistence type="predicted"/>
<dbReference type="VEuPathDB" id="VectorBase:AFAF017029"/>
<accession>A0A182QUB6</accession>
<keyword evidence="3" id="KW-1185">Reference proteome</keyword>
<dbReference type="AlphaFoldDB" id="A0A182QUB6"/>
<feature type="region of interest" description="Disordered" evidence="1">
    <location>
        <begin position="50"/>
        <end position="80"/>
    </location>
</feature>
<evidence type="ECO:0000313" key="2">
    <source>
        <dbReference type="EnsemblMetazoa" id="AFAF017029-PA"/>
    </source>
</evidence>
<dbReference type="EnsemblMetazoa" id="AFAF017029-RA">
    <property type="protein sequence ID" value="AFAF017029-PA"/>
    <property type="gene ID" value="AFAF017029"/>
</dbReference>